<name>A0A291DWD6_9ENTR</name>
<dbReference type="AlphaFoldDB" id="A0A291DWD6"/>
<dbReference type="Proteomes" id="UP000217979">
    <property type="component" value="Chromosome"/>
</dbReference>
<accession>A0A291DWD6</accession>
<reference evidence="1 2" key="1">
    <citation type="submission" date="2017-09" db="EMBL/GenBank/DDBJ databases">
        <title>FDA dAtabase for Regulatory Grade micrObial Sequences (FDA-ARGOS): Supporting development and validation of Infectious Disease Dx tests.</title>
        <authorList>
            <person name="Minogue T."/>
            <person name="Wolcott M."/>
            <person name="Wasieloski L."/>
            <person name="Aguilar W."/>
            <person name="Moore D."/>
            <person name="Tallon L."/>
            <person name="Sadzewicz L."/>
            <person name="Ott S."/>
            <person name="Zhao X."/>
            <person name="Nagaraj S."/>
            <person name="Vavikolanu K."/>
            <person name="Aluvathingal J."/>
            <person name="Nadendla S."/>
            <person name="Sichtig H."/>
        </authorList>
    </citation>
    <scope>NUCLEOTIDE SEQUENCE [LARGE SCALE GENOMIC DNA]</scope>
    <source>
        <strain evidence="1 2">FDAARGOS_392</strain>
    </source>
</reference>
<dbReference type="RefSeq" id="WP_061272075.1">
    <property type="nucleotide sequence ID" value="NZ_CP023525.1"/>
</dbReference>
<sequence length="470" mass="52745">MNTFERTRLMPQLYRDVYTSTLYLPEADALPAHLVAEVLNFHSTDIVALEEKINAAQTDYPPEQERALKLLMRAIILANGALNNPAPFEAEKAQTVTQLVVEALQLSQNKNFLIAAVQILFRINEVNSAVFLISNNLSELENAQVALKILLLICLMEEDYNQAYVVIQQLTSNSDLIGEDPLTLVMVICAIYKLGGMPDSFIDFRPLTNTAFQADASRYRWLIHPTQNDKTTAVIGCDKAYFYEHGVPLLLSIYDTNRDSLNVHFHIYNSDSQLEADVVSLRNAFPELAISHSSEVFTTDKSHKVHYASRRLAFMPHALEKFHGPLLMLDADSLVIGSLPLLLASLNHKELAIAWRDGAPFWEEFKASFIYTEGGELAKKYFARVASFIDGNLASGNAELFLGQIALACSLNELSAVEQMAVGREPLARVSDAGYSENAFSWAFIQDSVHRDKWQQHKTALREKYRALVE</sequence>
<proteinExistence type="predicted"/>
<organism evidence="1 2">
    <name type="scientific">Cedecea neteri</name>
    <dbReference type="NCBI Taxonomy" id="158822"/>
    <lineage>
        <taxon>Bacteria</taxon>
        <taxon>Pseudomonadati</taxon>
        <taxon>Pseudomonadota</taxon>
        <taxon>Gammaproteobacteria</taxon>
        <taxon>Enterobacterales</taxon>
        <taxon>Enterobacteriaceae</taxon>
        <taxon>Cedecea</taxon>
    </lineage>
</organism>
<evidence type="ECO:0000313" key="1">
    <source>
        <dbReference type="EMBL" id="ATF92121.1"/>
    </source>
</evidence>
<evidence type="ECO:0000313" key="2">
    <source>
        <dbReference type="Proteomes" id="UP000217979"/>
    </source>
</evidence>
<protein>
    <submittedName>
        <fullName evidence="1">Uncharacterized protein</fullName>
    </submittedName>
</protein>
<gene>
    <name evidence="1" type="ORF">CO704_08495</name>
</gene>
<dbReference type="EMBL" id="CP023525">
    <property type="protein sequence ID" value="ATF92121.1"/>
    <property type="molecule type" value="Genomic_DNA"/>
</dbReference>